<dbReference type="RefSeq" id="WP_175165314.1">
    <property type="nucleotide sequence ID" value="NZ_CADIKI010000024.1"/>
</dbReference>
<dbReference type="InterPro" id="IPR050523">
    <property type="entry name" value="AKR_Detox_Biosynth"/>
</dbReference>
<evidence type="ECO:0000313" key="4">
    <source>
        <dbReference type="Proteomes" id="UP000494252"/>
    </source>
</evidence>
<dbReference type="GO" id="GO:0005829">
    <property type="term" value="C:cytosol"/>
    <property type="evidence" value="ECO:0007669"/>
    <property type="project" value="TreeGrafter"/>
</dbReference>
<organism evidence="3 4">
    <name type="scientific">Paraburkholderia fynbosensis</name>
    <dbReference type="NCBI Taxonomy" id="1200993"/>
    <lineage>
        <taxon>Bacteria</taxon>
        <taxon>Pseudomonadati</taxon>
        <taxon>Pseudomonadota</taxon>
        <taxon>Betaproteobacteria</taxon>
        <taxon>Burkholderiales</taxon>
        <taxon>Burkholderiaceae</taxon>
        <taxon>Paraburkholderia</taxon>
    </lineage>
</organism>
<dbReference type="PANTHER" id="PTHR43364">
    <property type="entry name" value="NADH-SPECIFIC METHYLGLYOXAL REDUCTASE-RELATED"/>
    <property type="match status" value="1"/>
</dbReference>
<name>A0A6J5H0P3_9BURK</name>
<gene>
    <name evidence="3" type="primary">yajO_7</name>
    <name evidence="3" type="ORF">LMG27177_06198</name>
</gene>
<dbReference type="PANTHER" id="PTHR43364:SF4">
    <property type="entry name" value="NAD(P)-LINKED OXIDOREDUCTASE SUPERFAMILY PROTEIN"/>
    <property type="match status" value="1"/>
</dbReference>
<keyword evidence="1 3" id="KW-0560">Oxidoreductase</keyword>
<evidence type="ECO:0000256" key="1">
    <source>
        <dbReference type="ARBA" id="ARBA00023002"/>
    </source>
</evidence>
<evidence type="ECO:0000259" key="2">
    <source>
        <dbReference type="Pfam" id="PF00248"/>
    </source>
</evidence>
<accession>A0A6J5H0P3</accession>
<sequence>MHSYIPLGSSGLKVSRLWLGTMMFGDQTGQGPANEMLALARDAGVNAIDTADNYAGGDSELMVGKLLEGDRDRWVLATKLANPVGSLPNDRGLSRRWIHRAVDASLERLRTDWIDVYYMHRDDVTTPLEETLSTFARLIDDGKIRYYGISNFRAWRIAQVVEAARRMGIPQPIVCQTPYNLLTRGAESELLPCCSNYGVAVVAYSPLARGVLTGKYARNAEPSLDSRAGRGNKRILETDFRDESLAVAEAVTHRARDQGMNCAQFSLAWLRANSLLCGVVGGPRTVDQWKDYLSAIDLQTAHSDETFVDELVLPGHAAAYGFNDPLFPVLGRISG</sequence>
<dbReference type="Pfam" id="PF00248">
    <property type="entry name" value="Aldo_ket_red"/>
    <property type="match status" value="1"/>
</dbReference>
<dbReference type="InterPro" id="IPR036812">
    <property type="entry name" value="NAD(P)_OxRdtase_dom_sf"/>
</dbReference>
<dbReference type="FunFam" id="3.20.20.100:FF:000004">
    <property type="entry name" value="Oxidoreductase, aldo/keto reductase"/>
    <property type="match status" value="1"/>
</dbReference>
<dbReference type="GO" id="GO:0016491">
    <property type="term" value="F:oxidoreductase activity"/>
    <property type="evidence" value="ECO:0007669"/>
    <property type="project" value="UniProtKB-KW"/>
</dbReference>
<feature type="domain" description="NADP-dependent oxidoreductase" evidence="2">
    <location>
        <begin position="17"/>
        <end position="303"/>
    </location>
</feature>
<dbReference type="EC" id="1.1.-.-" evidence="3"/>
<dbReference type="EMBL" id="CADIKI010000024">
    <property type="protein sequence ID" value="CAB3806948.1"/>
    <property type="molecule type" value="Genomic_DNA"/>
</dbReference>
<proteinExistence type="predicted"/>
<evidence type="ECO:0000313" key="3">
    <source>
        <dbReference type="EMBL" id="CAB3806948.1"/>
    </source>
</evidence>
<dbReference type="InterPro" id="IPR023210">
    <property type="entry name" value="NADP_OxRdtase_dom"/>
</dbReference>
<dbReference type="Proteomes" id="UP000494252">
    <property type="component" value="Unassembled WGS sequence"/>
</dbReference>
<protein>
    <submittedName>
        <fullName evidence="3">1-deoxyxylulose-5-phosphate synthase YajO</fullName>
        <ecNumber evidence="3">1.1.-.-</ecNumber>
    </submittedName>
</protein>
<dbReference type="SUPFAM" id="SSF51430">
    <property type="entry name" value="NAD(P)-linked oxidoreductase"/>
    <property type="match status" value="1"/>
</dbReference>
<reference evidence="3 4" key="1">
    <citation type="submission" date="2020-04" db="EMBL/GenBank/DDBJ databases">
        <authorList>
            <person name="De Canck E."/>
        </authorList>
    </citation>
    <scope>NUCLEOTIDE SEQUENCE [LARGE SCALE GENOMIC DNA]</scope>
    <source>
        <strain evidence="3 4">LMG 27177</strain>
    </source>
</reference>
<keyword evidence="4" id="KW-1185">Reference proteome</keyword>
<dbReference type="Gene3D" id="3.20.20.100">
    <property type="entry name" value="NADP-dependent oxidoreductase domain"/>
    <property type="match status" value="1"/>
</dbReference>
<dbReference type="AlphaFoldDB" id="A0A6J5H0P3"/>